<evidence type="ECO:0000313" key="2">
    <source>
        <dbReference type="Proteomes" id="UP001064489"/>
    </source>
</evidence>
<dbReference type="AlphaFoldDB" id="A0AAD5IV40"/>
<organism evidence="1 2">
    <name type="scientific">Acer negundo</name>
    <name type="common">Box elder</name>
    <dbReference type="NCBI Taxonomy" id="4023"/>
    <lineage>
        <taxon>Eukaryota</taxon>
        <taxon>Viridiplantae</taxon>
        <taxon>Streptophyta</taxon>
        <taxon>Embryophyta</taxon>
        <taxon>Tracheophyta</taxon>
        <taxon>Spermatophyta</taxon>
        <taxon>Magnoliopsida</taxon>
        <taxon>eudicotyledons</taxon>
        <taxon>Gunneridae</taxon>
        <taxon>Pentapetalae</taxon>
        <taxon>rosids</taxon>
        <taxon>malvids</taxon>
        <taxon>Sapindales</taxon>
        <taxon>Sapindaceae</taxon>
        <taxon>Hippocastanoideae</taxon>
        <taxon>Acereae</taxon>
        <taxon>Acer</taxon>
    </lineage>
</organism>
<name>A0AAD5IV40_ACENE</name>
<dbReference type="Proteomes" id="UP001064489">
    <property type="component" value="Chromosome 5"/>
</dbReference>
<sequence>MAVMLGAGDSSLFTEHDTKLREADTVRQTRSSSHVSQHHRTDDARLSSVLVIDTCVLVAPSSVPAAPIRRAHLRFMSSTQTVGHNAKRRSHAIPNHLECQFAEVISAIYILWVEVRKSDKERKESDRVREEQYKELVPFGVVQRWRVPLDYGQESLGTSDPFMLPPPLGKEMGNNLIAPDSNNRKGVGSWTVFRIKNGLVVVLLN</sequence>
<comment type="caution">
    <text evidence="1">The sequence shown here is derived from an EMBL/GenBank/DDBJ whole genome shotgun (WGS) entry which is preliminary data.</text>
</comment>
<reference evidence="1" key="1">
    <citation type="journal article" date="2022" name="Plant J.">
        <title>Strategies of tolerance reflected in two North American maple genomes.</title>
        <authorList>
            <person name="McEvoy S.L."/>
            <person name="Sezen U.U."/>
            <person name="Trouern-Trend A."/>
            <person name="McMahon S.M."/>
            <person name="Schaberg P.G."/>
            <person name="Yang J."/>
            <person name="Wegrzyn J.L."/>
            <person name="Swenson N.G."/>
        </authorList>
    </citation>
    <scope>NUCLEOTIDE SEQUENCE</scope>
    <source>
        <strain evidence="1">91603</strain>
    </source>
</reference>
<protein>
    <submittedName>
        <fullName evidence="1">Uncharacterized protein</fullName>
    </submittedName>
</protein>
<reference evidence="1" key="2">
    <citation type="submission" date="2023-02" db="EMBL/GenBank/DDBJ databases">
        <authorList>
            <person name="Swenson N.G."/>
            <person name="Wegrzyn J.L."/>
            <person name="Mcevoy S.L."/>
        </authorList>
    </citation>
    <scope>NUCLEOTIDE SEQUENCE</scope>
    <source>
        <strain evidence="1">91603</strain>
        <tissue evidence="1">Leaf</tissue>
    </source>
</reference>
<gene>
    <name evidence="1" type="ORF">LWI28_020637</name>
</gene>
<evidence type="ECO:0000313" key="1">
    <source>
        <dbReference type="EMBL" id="KAI9177920.1"/>
    </source>
</evidence>
<keyword evidence="2" id="KW-1185">Reference proteome</keyword>
<dbReference type="EMBL" id="JAJSOW010000102">
    <property type="protein sequence ID" value="KAI9177920.1"/>
    <property type="molecule type" value="Genomic_DNA"/>
</dbReference>
<proteinExistence type="predicted"/>
<accession>A0AAD5IV40</accession>